<gene>
    <name evidence="2" type="ORF">MUN88_12345</name>
</gene>
<reference evidence="2 3" key="1">
    <citation type="submission" date="2022-04" db="EMBL/GenBank/DDBJ databases">
        <title>Gracilibacillus sp. isolated from saltern.</title>
        <authorList>
            <person name="Won M."/>
            <person name="Lee C.-M."/>
            <person name="Woen H.-Y."/>
            <person name="Kwon S.-W."/>
        </authorList>
    </citation>
    <scope>NUCLEOTIDE SEQUENCE [LARGE SCALE GENOMIC DNA]</scope>
    <source>
        <strain evidence="2 3">SSWR10-1</strain>
    </source>
</reference>
<evidence type="ECO:0000313" key="3">
    <source>
        <dbReference type="Proteomes" id="UP000831782"/>
    </source>
</evidence>
<protein>
    <submittedName>
        <fullName evidence="2">DUF4181 domain-containing protein</fullName>
    </submittedName>
</protein>
<keyword evidence="3" id="KW-1185">Reference proteome</keyword>
<dbReference type="Pfam" id="PF13789">
    <property type="entry name" value="DUF4181"/>
    <property type="match status" value="1"/>
</dbReference>
<dbReference type="InterPro" id="IPR025441">
    <property type="entry name" value="DUF4181"/>
</dbReference>
<feature type="transmembrane region" description="Helical" evidence="1">
    <location>
        <begin position="46"/>
        <end position="69"/>
    </location>
</feature>
<keyword evidence="1" id="KW-1133">Transmembrane helix</keyword>
<evidence type="ECO:0000313" key="2">
    <source>
        <dbReference type="EMBL" id="UOQ50584.1"/>
    </source>
</evidence>
<keyword evidence="1" id="KW-0812">Transmembrane</keyword>
<dbReference type="RefSeq" id="WP_244724498.1">
    <property type="nucleotide sequence ID" value="NZ_CP095072.1"/>
</dbReference>
<evidence type="ECO:0000256" key="1">
    <source>
        <dbReference type="SAM" id="Phobius"/>
    </source>
</evidence>
<dbReference type="EMBL" id="CP095072">
    <property type="protein sequence ID" value="UOQ50584.1"/>
    <property type="molecule type" value="Genomic_DNA"/>
</dbReference>
<organism evidence="2 3">
    <name type="scientific">Gracilibacillus caseinilyticus</name>
    <dbReference type="NCBI Taxonomy" id="2932256"/>
    <lineage>
        <taxon>Bacteria</taxon>
        <taxon>Bacillati</taxon>
        <taxon>Bacillota</taxon>
        <taxon>Bacilli</taxon>
        <taxon>Bacillales</taxon>
        <taxon>Bacillaceae</taxon>
        <taxon>Gracilibacillus</taxon>
    </lineage>
</organism>
<dbReference type="Proteomes" id="UP000831782">
    <property type="component" value="Chromosome"/>
</dbReference>
<sequence length="72" mass="8196">MFNKTRKYGDTIWWLQPWILLAIGALIGDAAKAYMEWKYAENPRQYLATISELCLAVVLAIGIITAAFFDLI</sequence>
<name>A0ABY4F270_9BACI</name>
<proteinExistence type="predicted"/>
<keyword evidence="1" id="KW-0472">Membrane</keyword>
<accession>A0ABY4F270</accession>
<feature type="transmembrane region" description="Helical" evidence="1">
    <location>
        <begin position="12"/>
        <end position="34"/>
    </location>
</feature>